<name>A0A645ITM7_9ZZZZ</name>
<dbReference type="AlphaFoldDB" id="A0A645ITM7"/>
<dbReference type="InterPro" id="IPR011604">
    <property type="entry name" value="PDDEXK-like_dom_sf"/>
</dbReference>
<proteinExistence type="predicted"/>
<gene>
    <name evidence="1" type="primary">recB_20</name>
    <name evidence="1" type="ORF">SDC9_202452</name>
</gene>
<dbReference type="Gene3D" id="3.90.320.10">
    <property type="match status" value="1"/>
</dbReference>
<protein>
    <submittedName>
        <fullName evidence="1">RecBCD enzyme subunit RecB</fullName>
        <ecNumber evidence="1">3.1.11.5</ecNumber>
    </submittedName>
</protein>
<organism evidence="1">
    <name type="scientific">bioreactor metagenome</name>
    <dbReference type="NCBI Taxonomy" id="1076179"/>
    <lineage>
        <taxon>unclassified sequences</taxon>
        <taxon>metagenomes</taxon>
        <taxon>ecological metagenomes</taxon>
    </lineage>
</organism>
<reference evidence="1" key="1">
    <citation type="submission" date="2019-08" db="EMBL/GenBank/DDBJ databases">
        <authorList>
            <person name="Kucharzyk K."/>
            <person name="Murdoch R.W."/>
            <person name="Higgins S."/>
            <person name="Loffler F."/>
        </authorList>
    </citation>
    <scope>NUCLEOTIDE SEQUENCE</scope>
</reference>
<evidence type="ECO:0000313" key="1">
    <source>
        <dbReference type="EMBL" id="MPN54775.1"/>
    </source>
</evidence>
<sequence>MAESFYFLQYLIYTVAAVKYLRMRLGCFGREEYDALFGGVFYLFVRGVSPAHPGRGVFYDKPPYELIHRLEELIG</sequence>
<comment type="caution">
    <text evidence="1">The sequence shown here is derived from an EMBL/GenBank/DDBJ whole genome shotgun (WGS) entry which is preliminary data.</text>
</comment>
<accession>A0A645ITM7</accession>
<dbReference type="SUPFAM" id="SSF52980">
    <property type="entry name" value="Restriction endonuclease-like"/>
    <property type="match status" value="1"/>
</dbReference>
<keyword evidence="1" id="KW-0378">Hydrolase</keyword>
<dbReference type="GO" id="GO:0008854">
    <property type="term" value="F:exodeoxyribonuclease V activity"/>
    <property type="evidence" value="ECO:0007669"/>
    <property type="project" value="UniProtKB-EC"/>
</dbReference>
<dbReference type="EMBL" id="VSSQ01123339">
    <property type="protein sequence ID" value="MPN54775.1"/>
    <property type="molecule type" value="Genomic_DNA"/>
</dbReference>
<dbReference type="EC" id="3.1.11.5" evidence="1"/>
<dbReference type="InterPro" id="IPR011335">
    <property type="entry name" value="Restrct_endonuc-II-like"/>
</dbReference>